<feature type="transmembrane region" description="Helical" evidence="13">
    <location>
        <begin position="6"/>
        <end position="22"/>
    </location>
</feature>
<keyword evidence="5 13" id="KW-0375">Hydrogen ion transport</keyword>
<evidence type="ECO:0000256" key="8">
    <source>
        <dbReference type="ARBA" id="ARBA00023136"/>
    </source>
</evidence>
<dbReference type="PANTHER" id="PTHR33445">
    <property type="entry name" value="ATP SYNTHASE SUBUNIT B', CHLOROPLASTIC"/>
    <property type="match status" value="1"/>
</dbReference>
<protein>
    <recommendedName>
        <fullName evidence="13">ATP synthase subunit b</fullName>
    </recommendedName>
    <alternativeName>
        <fullName evidence="13">ATP synthase F(0) sector subunit b</fullName>
    </alternativeName>
    <alternativeName>
        <fullName evidence="13">ATPase subunit I</fullName>
    </alternativeName>
    <alternativeName>
        <fullName evidence="13">F-type ATPase subunit b</fullName>
        <shortName evidence="13">F-ATPase subunit b</shortName>
    </alternativeName>
</protein>
<dbReference type="eggNOG" id="COG0711">
    <property type="taxonomic scope" value="Bacteria"/>
</dbReference>
<dbReference type="CDD" id="cd06503">
    <property type="entry name" value="ATP-synt_Fo_b"/>
    <property type="match status" value="1"/>
</dbReference>
<dbReference type="Pfam" id="PF00213">
    <property type="entry name" value="OSCP"/>
    <property type="match status" value="1"/>
</dbReference>
<dbReference type="PANTHER" id="PTHR33445:SF2">
    <property type="entry name" value="ATP SYNTHASE SUBUNIT B', CHLOROPLASTIC"/>
    <property type="match status" value="1"/>
</dbReference>
<dbReference type="NCBIfam" id="TIGR03321">
    <property type="entry name" value="alt_F1F0_F0_B"/>
    <property type="match status" value="1"/>
</dbReference>
<evidence type="ECO:0000256" key="1">
    <source>
        <dbReference type="ARBA" id="ARBA00005513"/>
    </source>
</evidence>
<evidence type="ECO:0000256" key="5">
    <source>
        <dbReference type="ARBA" id="ARBA00022781"/>
    </source>
</evidence>
<evidence type="ECO:0000256" key="4">
    <source>
        <dbReference type="ARBA" id="ARBA00022692"/>
    </source>
</evidence>
<dbReference type="AlphaFoldDB" id="E8WVN2"/>
<proteinExistence type="inferred from homology"/>
<dbReference type="InterPro" id="IPR017707">
    <property type="entry name" value="Alt_ATP_synth_F0_bsu"/>
</dbReference>
<dbReference type="PaxDb" id="1198114-AciX9_2531"/>
<name>E8WVN2_GRATM</name>
<gene>
    <name evidence="13" type="primary">atpF</name>
    <name evidence="14" type="ordered locus">AciX9_2531</name>
</gene>
<keyword evidence="2 13" id="KW-0813">Transport</keyword>
<dbReference type="GO" id="GO:0046933">
    <property type="term" value="F:proton-transporting ATP synthase activity, rotational mechanism"/>
    <property type="evidence" value="ECO:0007669"/>
    <property type="project" value="UniProtKB-UniRule"/>
</dbReference>
<dbReference type="GO" id="GO:0005886">
    <property type="term" value="C:plasma membrane"/>
    <property type="evidence" value="ECO:0007669"/>
    <property type="project" value="UniProtKB-SubCell"/>
</dbReference>
<dbReference type="InterPro" id="IPR000711">
    <property type="entry name" value="ATPase_OSCP/dsu"/>
</dbReference>
<dbReference type="GO" id="GO:0045259">
    <property type="term" value="C:proton-transporting ATP synthase complex"/>
    <property type="evidence" value="ECO:0007669"/>
    <property type="project" value="UniProtKB-KW"/>
</dbReference>
<keyword evidence="7 13" id="KW-0406">Ion transport</keyword>
<reference evidence="15" key="1">
    <citation type="submission" date="2011-01" db="EMBL/GenBank/DDBJ databases">
        <title>Complete sequence of chromosome of Acidobacterium sp. MP5ACTX9.</title>
        <authorList>
            <consortium name="US DOE Joint Genome Institute"/>
            <person name="Lucas S."/>
            <person name="Copeland A."/>
            <person name="Lapidus A."/>
            <person name="Cheng J.-F."/>
            <person name="Goodwin L."/>
            <person name="Pitluck S."/>
            <person name="Teshima H."/>
            <person name="Detter J.C."/>
            <person name="Han C."/>
            <person name="Tapia R."/>
            <person name="Land M."/>
            <person name="Hauser L."/>
            <person name="Kyrpides N."/>
            <person name="Ivanova N."/>
            <person name="Ovchinnikova G."/>
            <person name="Pagani I."/>
            <person name="Rawat S.R."/>
            <person name="Mannisto M."/>
            <person name="Haggblom M.M."/>
            <person name="Woyke T."/>
        </authorList>
    </citation>
    <scope>NUCLEOTIDE SEQUENCE [LARGE SCALE GENOMIC DNA]</scope>
    <source>
        <strain evidence="15">MP5ACTX9</strain>
    </source>
</reference>
<evidence type="ECO:0000313" key="15">
    <source>
        <dbReference type="Proteomes" id="UP000000343"/>
    </source>
</evidence>
<dbReference type="EMBL" id="CP002480">
    <property type="protein sequence ID" value="ADW69561.1"/>
    <property type="molecule type" value="Genomic_DNA"/>
</dbReference>
<evidence type="ECO:0000256" key="13">
    <source>
        <dbReference type="HAMAP-Rule" id="MF_01398"/>
    </source>
</evidence>
<evidence type="ECO:0000256" key="9">
    <source>
        <dbReference type="ARBA" id="ARBA00023310"/>
    </source>
</evidence>
<dbReference type="STRING" id="1198114.AciX9_2531"/>
<evidence type="ECO:0000256" key="10">
    <source>
        <dbReference type="ARBA" id="ARBA00025198"/>
    </source>
</evidence>
<comment type="function">
    <text evidence="11">Component of the F(0) channel, it forms part of the peripheral stalk, linking F(1) to F(0). The b'-subunit is a diverged and duplicated form of b found in plants and photosynthetic bacteria.</text>
</comment>
<evidence type="ECO:0000256" key="11">
    <source>
        <dbReference type="ARBA" id="ARBA00025614"/>
    </source>
</evidence>
<evidence type="ECO:0000256" key="2">
    <source>
        <dbReference type="ARBA" id="ARBA00022448"/>
    </source>
</evidence>
<sequence>MLIDWFTVIAQMLNFLILVWLLKHFLYQPILNAIDTREKGIASKLADAEAKEADAHKQQEDFESKNKTFDEQRAALMTKADSDAKAEHDRLIGDAHKEADGVRASEAAALKDDQAHQTVAIRRMAQDQVFAITKKTLADLATVTLEERIGEVFTRRLREMNAKDKEEMGAALKSSPEASLLRSAFNLPDQQRAAIQNALNETFSAVIRVRYETDANAISGIELTAQGQKLSWSISSYLDSFDRSLAELTSQGTKPAPVTEAK</sequence>
<keyword evidence="3 13" id="KW-0138">CF(0)</keyword>
<dbReference type="HAMAP" id="MF_01398">
    <property type="entry name" value="ATP_synth_b_bprime"/>
    <property type="match status" value="1"/>
</dbReference>
<evidence type="ECO:0000256" key="6">
    <source>
        <dbReference type="ARBA" id="ARBA00022989"/>
    </source>
</evidence>
<keyword evidence="13" id="KW-0997">Cell inner membrane</keyword>
<comment type="function">
    <text evidence="10 13">F(1)F(0) ATP synthase produces ATP from ADP in the presence of a proton or sodium gradient. F-type ATPases consist of two structural domains, F(1) containing the extramembraneous catalytic core and F(0) containing the membrane proton channel, linked together by a central stalk and a peripheral stalk. During catalysis, ATP synthesis in the catalytic domain of F(1) is coupled via a rotary mechanism of the central stalk subunits to proton translocation.</text>
</comment>
<dbReference type="Pfam" id="PF00430">
    <property type="entry name" value="ATP-synt_B"/>
    <property type="match status" value="1"/>
</dbReference>
<organism evidence="15">
    <name type="scientific">Granulicella tundricola (strain ATCC BAA-1859 / DSM 23138 / MP5ACTX9)</name>
    <dbReference type="NCBI Taxonomy" id="1198114"/>
    <lineage>
        <taxon>Bacteria</taxon>
        <taxon>Pseudomonadati</taxon>
        <taxon>Acidobacteriota</taxon>
        <taxon>Terriglobia</taxon>
        <taxon>Terriglobales</taxon>
        <taxon>Acidobacteriaceae</taxon>
        <taxon>Granulicella</taxon>
    </lineage>
</organism>
<dbReference type="InterPro" id="IPR002146">
    <property type="entry name" value="ATP_synth_b/b'su_bac/chlpt"/>
</dbReference>
<comment type="similarity">
    <text evidence="1 13">Belongs to the ATPase B chain family.</text>
</comment>
<accession>E8WVN2</accession>
<dbReference type="RefSeq" id="WP_013580876.1">
    <property type="nucleotide sequence ID" value="NC_015064.1"/>
</dbReference>
<dbReference type="InterPro" id="IPR050059">
    <property type="entry name" value="ATP_synthase_B_chain"/>
</dbReference>
<dbReference type="GO" id="GO:0046961">
    <property type="term" value="F:proton-transporting ATPase activity, rotational mechanism"/>
    <property type="evidence" value="ECO:0007669"/>
    <property type="project" value="TreeGrafter"/>
</dbReference>
<evidence type="ECO:0000313" key="14">
    <source>
        <dbReference type="EMBL" id="ADW69561.1"/>
    </source>
</evidence>
<dbReference type="Proteomes" id="UP000000343">
    <property type="component" value="Chromosome"/>
</dbReference>
<keyword evidence="6 13" id="KW-1133">Transmembrane helix</keyword>
<keyword evidence="15" id="KW-1185">Reference proteome</keyword>
<dbReference type="KEGG" id="acm:AciX9_2531"/>
<dbReference type="OrthoDB" id="466272at2"/>
<evidence type="ECO:0000256" key="7">
    <source>
        <dbReference type="ARBA" id="ARBA00023065"/>
    </source>
</evidence>
<dbReference type="HOGENOM" id="CLU_070737_0_0_0"/>
<keyword evidence="4 13" id="KW-0812">Transmembrane</keyword>
<comment type="subcellular location">
    <subcellularLocation>
        <location evidence="13">Cell inner membrane</location>
        <topology evidence="13">Single-pass membrane protein</topology>
    </subcellularLocation>
    <subcellularLocation>
        <location evidence="12">Endomembrane system</location>
        <topology evidence="12">Single-pass membrane protein</topology>
    </subcellularLocation>
</comment>
<evidence type="ECO:0000256" key="3">
    <source>
        <dbReference type="ARBA" id="ARBA00022547"/>
    </source>
</evidence>
<comment type="subunit">
    <text evidence="13">F-type ATPases have 2 components, F(1) - the catalytic core - and F(0) - the membrane proton channel. F(1) has five subunits: alpha(3), beta(3), gamma(1), delta(1), epsilon(1). F(0) has three main subunits: a(1), b(2) and c(10-14). The alpha and beta chains form an alternating ring which encloses part of the gamma chain. F(1) is attached to F(0) by a central stalk formed by the gamma and epsilon chains, while a peripheral stalk is formed by the delta and b chains.</text>
</comment>
<dbReference type="GO" id="GO:0012505">
    <property type="term" value="C:endomembrane system"/>
    <property type="evidence" value="ECO:0007669"/>
    <property type="project" value="UniProtKB-SubCell"/>
</dbReference>
<evidence type="ECO:0000256" key="12">
    <source>
        <dbReference type="ARBA" id="ARBA00037847"/>
    </source>
</evidence>
<keyword evidence="9 13" id="KW-0066">ATP synthesis</keyword>
<keyword evidence="13" id="KW-1003">Cell membrane</keyword>
<keyword evidence="8 13" id="KW-0472">Membrane</keyword>